<proteinExistence type="predicted"/>
<dbReference type="Pfam" id="PF20043">
    <property type="entry name" value="DUF6445"/>
    <property type="match status" value="1"/>
</dbReference>
<keyword evidence="3" id="KW-1185">Reference proteome</keyword>
<gene>
    <name evidence="2" type="ORF">AAGS29_02015</name>
</gene>
<evidence type="ECO:0000256" key="1">
    <source>
        <dbReference type="SAM" id="MobiDB-lite"/>
    </source>
</evidence>
<dbReference type="EMBL" id="JBCHKU010000001">
    <property type="protein sequence ID" value="MEM6247387.1"/>
    <property type="molecule type" value="Genomic_DNA"/>
</dbReference>
<feature type="region of interest" description="Disordered" evidence="1">
    <location>
        <begin position="1"/>
        <end position="22"/>
    </location>
</feature>
<sequence length="257" mass="29267">MQTIERNTNTAKPQATKQQATMQQTVKLKPQLVYLGNEKTPLIIIDDVAADLLPIRQCAYTQAHFSADNGSFYPGVRAPLPQAYVTDVLNLVYQLIYDVYQIPSSLSIKLQAVYFSLISTPACELKPLQCLPHFDTPSPHYFALLHYLNDGPHGNTAFFRHIPTGFERINEERMPDYFKSAQPLVDDITRHPSGYCVESDSHYEIYHQVEYRPNRLVIYPGNLLHSTLVNPQTDIDANPRTGRLTSNIFIEFKPSVR</sequence>
<feature type="compositionally biased region" description="Low complexity" evidence="1">
    <location>
        <begin position="8"/>
        <end position="22"/>
    </location>
</feature>
<comment type="caution">
    <text evidence="2">The sequence shown here is derived from an EMBL/GenBank/DDBJ whole genome shotgun (WGS) entry which is preliminary data.</text>
</comment>
<accession>A0ABU9UMM8</accession>
<name>A0ABU9UMM8_9GAMM</name>
<dbReference type="InterPro" id="IPR045617">
    <property type="entry name" value="DUF6445"/>
</dbReference>
<reference evidence="2 3" key="1">
    <citation type="submission" date="2024-04" db="EMBL/GenBank/DDBJ databases">
        <title>Novel Shewanella species isolated from Baltic Sea sediments.</title>
        <authorList>
            <person name="Martin-Rodriguez A.J."/>
            <person name="Fernandez-Juarez V."/>
            <person name="Valeriano V.D."/>
            <person name="Mihindukulasooriya I."/>
            <person name="Ceresnova L."/>
            <person name="Joffre E."/>
            <person name="Jensie-Markopoulos S."/>
            <person name="Moore E.R.B."/>
            <person name="Sjoling A."/>
        </authorList>
    </citation>
    <scope>NUCLEOTIDE SEQUENCE [LARGE SCALE GENOMIC DNA]</scope>
    <source>
        <strain evidence="2 3">VAX-SP0-0CM-1</strain>
    </source>
</reference>
<organism evidence="2 3">
    <name type="scientific">Shewanella vaxholmensis</name>
    <dbReference type="NCBI Taxonomy" id="3063535"/>
    <lineage>
        <taxon>Bacteria</taxon>
        <taxon>Pseudomonadati</taxon>
        <taxon>Pseudomonadota</taxon>
        <taxon>Gammaproteobacteria</taxon>
        <taxon>Alteromonadales</taxon>
        <taxon>Shewanellaceae</taxon>
        <taxon>Shewanella</taxon>
    </lineage>
</organism>
<dbReference type="Proteomes" id="UP001489333">
    <property type="component" value="Unassembled WGS sequence"/>
</dbReference>
<protein>
    <submittedName>
        <fullName evidence="2">DUF6445 family protein</fullName>
    </submittedName>
</protein>
<evidence type="ECO:0000313" key="2">
    <source>
        <dbReference type="EMBL" id="MEM6247387.1"/>
    </source>
</evidence>
<evidence type="ECO:0000313" key="3">
    <source>
        <dbReference type="Proteomes" id="UP001489333"/>
    </source>
</evidence>
<dbReference type="RefSeq" id="WP_342901774.1">
    <property type="nucleotide sequence ID" value="NZ_JBCHKU010000001.1"/>
</dbReference>